<evidence type="ECO:0000313" key="2">
    <source>
        <dbReference type="Proteomes" id="UP000249057"/>
    </source>
</evidence>
<dbReference type="Proteomes" id="UP000249057">
    <property type="component" value="Unassembled WGS sequence"/>
</dbReference>
<dbReference type="EMBL" id="KZ825317">
    <property type="protein sequence ID" value="RAH49625.1"/>
    <property type="molecule type" value="Genomic_DNA"/>
</dbReference>
<keyword evidence="2" id="KW-1185">Reference proteome</keyword>
<proteinExistence type="predicted"/>
<reference evidence="1" key="1">
    <citation type="submission" date="2018-02" db="EMBL/GenBank/DDBJ databases">
        <title>The genomes of Aspergillus section Nigri reveals drivers in fungal speciation.</title>
        <authorList>
            <consortium name="DOE Joint Genome Institute"/>
            <person name="Vesth T.C."/>
            <person name="Nybo J."/>
            <person name="Theobald S."/>
            <person name="Brandl J."/>
            <person name="Frisvad J.C."/>
            <person name="Nielsen K.F."/>
            <person name="Lyhne E.K."/>
            <person name="Kogle M.E."/>
            <person name="Kuo A."/>
            <person name="Riley R."/>
            <person name="Clum A."/>
            <person name="Nolan M."/>
            <person name="Lipzen A."/>
            <person name="Salamov A."/>
            <person name="Henrissat B."/>
            <person name="Wiebenga A."/>
            <person name="De vries R.P."/>
            <person name="Grigoriev I.V."/>
            <person name="Mortensen U.H."/>
            <person name="Andersen M.R."/>
            <person name="Baker S.E."/>
        </authorList>
    </citation>
    <scope>NUCLEOTIDE SEQUENCE</scope>
    <source>
        <strain evidence="1">CBS 621.78</strain>
    </source>
</reference>
<evidence type="ECO:0000313" key="1">
    <source>
        <dbReference type="EMBL" id="RAH49625.1"/>
    </source>
</evidence>
<gene>
    <name evidence="1" type="ORF">BO95DRAFT_460017</name>
</gene>
<organism evidence="1 2">
    <name type="scientific">Aspergillus brunneoviolaceus CBS 621.78</name>
    <dbReference type="NCBI Taxonomy" id="1450534"/>
    <lineage>
        <taxon>Eukaryota</taxon>
        <taxon>Fungi</taxon>
        <taxon>Dikarya</taxon>
        <taxon>Ascomycota</taxon>
        <taxon>Pezizomycotina</taxon>
        <taxon>Eurotiomycetes</taxon>
        <taxon>Eurotiomycetidae</taxon>
        <taxon>Eurotiales</taxon>
        <taxon>Aspergillaceae</taxon>
        <taxon>Aspergillus</taxon>
        <taxon>Aspergillus subgen. Circumdati</taxon>
    </lineage>
</organism>
<sequence length="319" mass="32802">MTVTDCAVGCSIINYGDTSRATTCFTTRCSTVVGCETHGTTTTTDTTTNVCPATIDVGPTTNWDPNGPLPTLGSDNKSTASGRGPTTEPVPTTTTAPSTTTSNPSHTTSLPLPTIDESGVPSYYCFKDHHDSSYAFFDLDGLDSAAGSLCGSGNSLGPGGPPLTYVYSDPYGTNVIASVQWADNQSGCNVEKEFALGKDSCIVAFQRISTNCGEGSTEKYGGGMVVRTSEGCIQWLLYGQKVHGECSCNENGCTDDSPACCANGTCGKSQKATLARVHLIASSEVDSAYSDQLSSDMAGANSSSLAVTPVGPSTVAAES</sequence>
<protein>
    <submittedName>
        <fullName evidence="1">Uncharacterized protein</fullName>
    </submittedName>
</protein>
<name>A0ACD1GK63_9EURO</name>
<accession>A0ACD1GK63</accession>